<dbReference type="GO" id="GO:0044773">
    <property type="term" value="P:mitotic DNA damage checkpoint signaling"/>
    <property type="evidence" value="ECO:0007669"/>
    <property type="project" value="TreeGrafter"/>
</dbReference>
<dbReference type="PANTHER" id="PTHR44167:SF30">
    <property type="entry name" value="PHOSPHORYLASE KINASE"/>
    <property type="match status" value="1"/>
</dbReference>
<dbReference type="AlphaFoldDB" id="A0A9N9LJT6"/>
<dbReference type="InterPro" id="IPR008271">
    <property type="entry name" value="Ser/Thr_kinase_AS"/>
</dbReference>
<dbReference type="Proteomes" id="UP000701801">
    <property type="component" value="Unassembled WGS sequence"/>
</dbReference>
<dbReference type="SUPFAM" id="SSF56112">
    <property type="entry name" value="Protein kinase-like (PK-like)"/>
    <property type="match status" value="1"/>
</dbReference>
<evidence type="ECO:0000313" key="3">
    <source>
        <dbReference type="Proteomes" id="UP000701801"/>
    </source>
</evidence>
<dbReference type="GO" id="GO:0005634">
    <property type="term" value="C:nucleus"/>
    <property type="evidence" value="ECO:0007669"/>
    <property type="project" value="TreeGrafter"/>
</dbReference>
<dbReference type="InterPro" id="IPR011009">
    <property type="entry name" value="Kinase-like_dom_sf"/>
</dbReference>
<dbReference type="OrthoDB" id="4062651at2759"/>
<evidence type="ECO:0000313" key="2">
    <source>
        <dbReference type="EMBL" id="CAG8973886.1"/>
    </source>
</evidence>
<sequence>MSNLTRASTLYRSLTTAQFSLPSSRSLLSRPSQYISLSSRRTTSSQASGTAKEPFKPGAIICGQSGRTYSIQEVLTERRKPMLCVYRASAEGKNFIVKNMIPWEYEYQQDLQKSLSSSPHLRTVIDGLPSPEIFIYPFLQTDFLQFSQKNLSDAIRKAMLKNALAGLADMHDRNIIHTDIKPNNILLDYEETDGIFSIKKINISDLEDSVILPPGKYLRKALCGNQMWRSPESWDRAAQGTPSDIFSFGIVSIYVALKDMVFRCTEEELAADDSWRYVLKRYISLFANEDGFKGLLQWIGEENPFFERLITLAANFDKEGEPRRPFELRHYVDAEFRDLVGRMTSLDPAKRITAREALEQPWFKESV</sequence>
<protein>
    <recommendedName>
        <fullName evidence="1">Protein kinase domain-containing protein</fullName>
    </recommendedName>
</protein>
<dbReference type="Pfam" id="PF00069">
    <property type="entry name" value="Pkinase"/>
    <property type="match status" value="1"/>
</dbReference>
<comment type="caution">
    <text evidence="2">The sequence shown here is derived from an EMBL/GenBank/DDBJ whole genome shotgun (WGS) entry which is preliminary data.</text>
</comment>
<dbReference type="GO" id="GO:0004674">
    <property type="term" value="F:protein serine/threonine kinase activity"/>
    <property type="evidence" value="ECO:0007669"/>
    <property type="project" value="TreeGrafter"/>
</dbReference>
<proteinExistence type="predicted"/>
<dbReference type="SMART" id="SM00220">
    <property type="entry name" value="S_TKc"/>
    <property type="match status" value="1"/>
</dbReference>
<dbReference type="InterPro" id="IPR000719">
    <property type="entry name" value="Prot_kinase_dom"/>
</dbReference>
<evidence type="ECO:0000259" key="1">
    <source>
        <dbReference type="PROSITE" id="PS50011"/>
    </source>
</evidence>
<name>A0A9N9LJT6_9HELO</name>
<dbReference type="PROSITE" id="PS50011">
    <property type="entry name" value="PROTEIN_KINASE_DOM"/>
    <property type="match status" value="1"/>
</dbReference>
<dbReference type="GO" id="GO:0005524">
    <property type="term" value="F:ATP binding"/>
    <property type="evidence" value="ECO:0007669"/>
    <property type="project" value="InterPro"/>
</dbReference>
<accession>A0A9N9LJT6</accession>
<organism evidence="2 3">
    <name type="scientific">Hymenoscyphus albidus</name>
    <dbReference type="NCBI Taxonomy" id="595503"/>
    <lineage>
        <taxon>Eukaryota</taxon>
        <taxon>Fungi</taxon>
        <taxon>Dikarya</taxon>
        <taxon>Ascomycota</taxon>
        <taxon>Pezizomycotina</taxon>
        <taxon>Leotiomycetes</taxon>
        <taxon>Helotiales</taxon>
        <taxon>Helotiaceae</taxon>
        <taxon>Hymenoscyphus</taxon>
    </lineage>
</organism>
<feature type="domain" description="Protein kinase" evidence="1">
    <location>
        <begin position="37"/>
        <end position="363"/>
    </location>
</feature>
<dbReference type="PROSITE" id="PS00108">
    <property type="entry name" value="PROTEIN_KINASE_ST"/>
    <property type="match status" value="1"/>
</dbReference>
<dbReference type="Gene3D" id="1.10.510.10">
    <property type="entry name" value="Transferase(Phosphotransferase) domain 1"/>
    <property type="match status" value="1"/>
</dbReference>
<reference evidence="2" key="1">
    <citation type="submission" date="2021-07" db="EMBL/GenBank/DDBJ databases">
        <authorList>
            <person name="Durling M."/>
        </authorList>
    </citation>
    <scope>NUCLEOTIDE SEQUENCE</scope>
</reference>
<dbReference type="PANTHER" id="PTHR44167">
    <property type="entry name" value="OVARIAN-SPECIFIC SERINE/THREONINE-PROTEIN KINASE LOK-RELATED"/>
    <property type="match status" value="1"/>
</dbReference>
<dbReference type="EMBL" id="CAJVRM010000083">
    <property type="protein sequence ID" value="CAG8973886.1"/>
    <property type="molecule type" value="Genomic_DNA"/>
</dbReference>
<keyword evidence="3" id="KW-1185">Reference proteome</keyword>
<gene>
    <name evidence="2" type="ORF">HYALB_00003664</name>
</gene>